<dbReference type="Proteomes" id="UP000183994">
    <property type="component" value="Unassembled WGS sequence"/>
</dbReference>
<feature type="transmembrane region" description="Helical" evidence="6">
    <location>
        <begin position="143"/>
        <end position="161"/>
    </location>
</feature>
<feature type="transmembrane region" description="Helical" evidence="6">
    <location>
        <begin position="264"/>
        <end position="284"/>
    </location>
</feature>
<dbReference type="PANTHER" id="PTHR43124">
    <property type="entry name" value="PURINE EFFLUX PUMP PBUE"/>
    <property type="match status" value="1"/>
</dbReference>
<dbReference type="Gene3D" id="1.20.1250.20">
    <property type="entry name" value="MFS general substrate transporter like domains"/>
    <property type="match status" value="2"/>
</dbReference>
<comment type="subcellular location">
    <subcellularLocation>
        <location evidence="1">Cell membrane</location>
        <topology evidence="1">Multi-pass membrane protein</topology>
    </subcellularLocation>
</comment>
<evidence type="ECO:0000256" key="5">
    <source>
        <dbReference type="ARBA" id="ARBA00023136"/>
    </source>
</evidence>
<feature type="domain" description="Major facilitator superfamily (MFS) profile" evidence="7">
    <location>
        <begin position="17"/>
        <end position="410"/>
    </location>
</feature>
<sequence length="410" mass="43831">MKPQDPARPPSPKGAWLIFAMCTAQVCSMLGVFAFPALLPHFLKLWGLSNSQAGWINGVYFMGYTLGVPFLTSLTDRMDGRKIYLTCCVLGFAANLGFALAVNGFWLALLFRALAGLGLAGTFVPGLKALIDRIPEQSQSRAVSFYTASFGLGMSMSFYVTGKIFSVLGWKTAFAGAAVGSLAALIISFFMLAPRPAPQIGDGASFWETFDFRPAWKNRPARSYILAYMCHMWEMFAARSWMVAFLTFSLTLQKELESYPDPTTVMAVAGIFGMIASITGGELADRFGRRRVVRGIMAVSCITALAMGFAVHLPYLAVAGLCLFYTVFFQGDSAAIHSGVITAAQPERRGSTMALQSLGGFAAASLGTVASGFALDLTGGGHSAFSWGIAFGVMGATALLGNLLLRGRND</sequence>
<name>A0A1M6GUX4_9BACT</name>
<evidence type="ECO:0000256" key="4">
    <source>
        <dbReference type="ARBA" id="ARBA00022989"/>
    </source>
</evidence>
<dbReference type="Pfam" id="PF07690">
    <property type="entry name" value="MFS_1"/>
    <property type="match status" value="1"/>
</dbReference>
<dbReference type="InterPro" id="IPR005829">
    <property type="entry name" value="Sugar_transporter_CS"/>
</dbReference>
<evidence type="ECO:0000313" key="9">
    <source>
        <dbReference type="Proteomes" id="UP000183994"/>
    </source>
</evidence>
<keyword evidence="2" id="KW-1003">Cell membrane</keyword>
<dbReference type="STRING" id="1121393.SAMN02745216_01116"/>
<dbReference type="InterPro" id="IPR020846">
    <property type="entry name" value="MFS_dom"/>
</dbReference>
<dbReference type="PROSITE" id="PS50850">
    <property type="entry name" value="MFS"/>
    <property type="match status" value="1"/>
</dbReference>
<feature type="transmembrane region" description="Helical" evidence="6">
    <location>
        <begin position="296"/>
        <end position="317"/>
    </location>
</feature>
<evidence type="ECO:0000259" key="7">
    <source>
        <dbReference type="PROSITE" id="PS50850"/>
    </source>
</evidence>
<keyword evidence="3 6" id="KW-0812">Transmembrane</keyword>
<dbReference type="GO" id="GO:0022857">
    <property type="term" value="F:transmembrane transporter activity"/>
    <property type="evidence" value="ECO:0007669"/>
    <property type="project" value="InterPro"/>
</dbReference>
<feature type="transmembrane region" description="Helical" evidence="6">
    <location>
        <begin position="51"/>
        <end position="71"/>
    </location>
</feature>
<dbReference type="PROSITE" id="PS00216">
    <property type="entry name" value="SUGAR_TRANSPORT_1"/>
    <property type="match status" value="1"/>
</dbReference>
<feature type="transmembrane region" description="Helical" evidence="6">
    <location>
        <begin position="83"/>
        <end position="103"/>
    </location>
</feature>
<accession>A0A1M6GUX4</accession>
<feature type="transmembrane region" description="Helical" evidence="6">
    <location>
        <begin position="387"/>
        <end position="405"/>
    </location>
</feature>
<evidence type="ECO:0000313" key="8">
    <source>
        <dbReference type="EMBL" id="SHJ13763.1"/>
    </source>
</evidence>
<dbReference type="InterPro" id="IPR011701">
    <property type="entry name" value="MFS"/>
</dbReference>
<dbReference type="RefSeq" id="WP_083610800.1">
    <property type="nucleotide sequence ID" value="NZ_FQZU01000004.1"/>
</dbReference>
<protein>
    <submittedName>
        <fullName evidence="8">Predicted arabinose efflux permease, MFS family</fullName>
    </submittedName>
</protein>
<organism evidence="8 9">
    <name type="scientific">Desulfatibacillum alkenivorans DSM 16219</name>
    <dbReference type="NCBI Taxonomy" id="1121393"/>
    <lineage>
        <taxon>Bacteria</taxon>
        <taxon>Pseudomonadati</taxon>
        <taxon>Thermodesulfobacteriota</taxon>
        <taxon>Desulfobacteria</taxon>
        <taxon>Desulfobacterales</taxon>
        <taxon>Desulfatibacillaceae</taxon>
        <taxon>Desulfatibacillum</taxon>
    </lineage>
</organism>
<reference evidence="9" key="1">
    <citation type="submission" date="2016-11" db="EMBL/GenBank/DDBJ databases">
        <authorList>
            <person name="Varghese N."/>
            <person name="Submissions S."/>
        </authorList>
    </citation>
    <scope>NUCLEOTIDE SEQUENCE [LARGE SCALE GENOMIC DNA]</scope>
    <source>
        <strain evidence="9">DSM 16219</strain>
    </source>
</reference>
<evidence type="ECO:0000256" key="2">
    <source>
        <dbReference type="ARBA" id="ARBA00022475"/>
    </source>
</evidence>
<evidence type="ECO:0000256" key="6">
    <source>
        <dbReference type="SAM" id="Phobius"/>
    </source>
</evidence>
<evidence type="ECO:0000256" key="3">
    <source>
        <dbReference type="ARBA" id="ARBA00022692"/>
    </source>
</evidence>
<dbReference type="OrthoDB" id="5412728at2"/>
<dbReference type="AlphaFoldDB" id="A0A1M6GUX4"/>
<dbReference type="SUPFAM" id="SSF103473">
    <property type="entry name" value="MFS general substrate transporter"/>
    <property type="match status" value="1"/>
</dbReference>
<proteinExistence type="predicted"/>
<feature type="transmembrane region" description="Helical" evidence="6">
    <location>
        <begin position="225"/>
        <end position="252"/>
    </location>
</feature>
<evidence type="ECO:0000256" key="1">
    <source>
        <dbReference type="ARBA" id="ARBA00004651"/>
    </source>
</evidence>
<feature type="transmembrane region" description="Helical" evidence="6">
    <location>
        <begin position="173"/>
        <end position="193"/>
    </location>
</feature>
<dbReference type="PANTHER" id="PTHR43124:SF3">
    <property type="entry name" value="CHLORAMPHENICOL EFFLUX PUMP RV0191"/>
    <property type="match status" value="1"/>
</dbReference>
<gene>
    <name evidence="8" type="ORF">SAMN02745216_01116</name>
</gene>
<dbReference type="GO" id="GO:0005886">
    <property type="term" value="C:plasma membrane"/>
    <property type="evidence" value="ECO:0007669"/>
    <property type="project" value="UniProtKB-SubCell"/>
</dbReference>
<dbReference type="InterPro" id="IPR036259">
    <property type="entry name" value="MFS_trans_sf"/>
</dbReference>
<keyword evidence="9" id="KW-1185">Reference proteome</keyword>
<feature type="transmembrane region" description="Helical" evidence="6">
    <location>
        <begin position="16"/>
        <end position="39"/>
    </location>
</feature>
<keyword evidence="4 6" id="KW-1133">Transmembrane helix</keyword>
<keyword evidence="5 6" id="KW-0472">Membrane</keyword>
<dbReference type="InterPro" id="IPR050189">
    <property type="entry name" value="MFS_Efflux_Transporters"/>
</dbReference>
<feature type="transmembrane region" description="Helical" evidence="6">
    <location>
        <begin position="109"/>
        <end position="131"/>
    </location>
</feature>
<dbReference type="EMBL" id="FQZU01000004">
    <property type="protein sequence ID" value="SHJ13763.1"/>
    <property type="molecule type" value="Genomic_DNA"/>
</dbReference>